<reference evidence="4" key="1">
    <citation type="submission" date="2017-06" db="EMBL/GenBank/DDBJ databases">
        <title>Genome analysis of Fimbriiglobus ruber SP5, the first member of the order Planctomycetales with confirmed chitinolytic capability.</title>
        <authorList>
            <person name="Ravin N.V."/>
            <person name="Rakitin A.L."/>
            <person name="Ivanova A.A."/>
            <person name="Beletsky A.V."/>
            <person name="Kulichevskaya I.S."/>
            <person name="Mardanov A.V."/>
            <person name="Dedysh S.N."/>
        </authorList>
    </citation>
    <scope>NUCLEOTIDE SEQUENCE [LARGE SCALE GENOMIC DNA]</scope>
    <source>
        <strain evidence="4">SP5</strain>
    </source>
</reference>
<proteinExistence type="predicted"/>
<dbReference type="Proteomes" id="UP000214646">
    <property type="component" value="Unassembled WGS sequence"/>
</dbReference>
<dbReference type="AlphaFoldDB" id="A0A225DM44"/>
<feature type="region of interest" description="Disordered" evidence="1">
    <location>
        <begin position="483"/>
        <end position="524"/>
    </location>
</feature>
<protein>
    <submittedName>
        <fullName evidence="3">Phage-related protein</fullName>
    </submittedName>
</protein>
<keyword evidence="4" id="KW-1185">Reference proteome</keyword>
<name>A0A225DM44_9BACT</name>
<dbReference type="EMBL" id="NIDE01000005">
    <property type="protein sequence ID" value="OWK42452.1"/>
    <property type="molecule type" value="Genomic_DNA"/>
</dbReference>
<evidence type="ECO:0000313" key="4">
    <source>
        <dbReference type="Proteomes" id="UP000214646"/>
    </source>
</evidence>
<accession>A0A225DM44</accession>
<dbReference type="InterPro" id="IPR024459">
    <property type="entry name" value="Acb1-like_N"/>
</dbReference>
<dbReference type="Pfam" id="PF06381">
    <property type="entry name" value="Phage_portal_3"/>
    <property type="match status" value="1"/>
</dbReference>
<comment type="caution">
    <text evidence="3">The sequence shown here is derived from an EMBL/GenBank/DDBJ whole genome shotgun (WGS) entry which is preliminary data.</text>
</comment>
<gene>
    <name evidence="3" type="ORF">FRUB_04530</name>
</gene>
<sequence length="524" mass="58372">MWPWKQAKQAPTSPEVRRNSFFSTDIDFAIPDNPAKRMRRMRDYMAMTFQRTVDDLTPVDENGMSLAMDNPDLTSVKLRNGLGLGGYIPETQFAWYCGQGFIGYQAAALISQNWLVKKACAMPAKDAARNGYETSVNDGTEVDPEILDYIREQDKTFDILRNCVEFLDLGRTFGIRVALFNVESPDPEYYSKPFNPDGVKPGSYKGISQIDPYWITPELGGDAAANPAAPDFYEPTWWRINGKRVHRTHLVIFRNGNLPDILKPAYLYGGLPIPQLIAERVYAAERTANEAPMLAATKRMMVMKADLTQIVANQQQFDARMAYQTQVQNNYGVKFVGLDDEFQQFDTSLADLDAVIMTQYALVAAAAEVPSTKLLGTQPKGFNSTGEYEESSYHEMLASLQMHDLSPLVNRHHLLLIRSHVAPKFKMQPFNTEVVWNELDEQTAAEQAETELKKAQTAGAYVDMGALDGFDVRGRIIADKNSGFNGIDPVVPGGPGDRDAELEAAETEQASGSEVNPDESETAE</sequence>
<evidence type="ECO:0000313" key="3">
    <source>
        <dbReference type="EMBL" id="OWK42452.1"/>
    </source>
</evidence>
<organism evidence="3 4">
    <name type="scientific">Fimbriiglobus ruber</name>
    <dbReference type="NCBI Taxonomy" id="1908690"/>
    <lineage>
        <taxon>Bacteria</taxon>
        <taxon>Pseudomonadati</taxon>
        <taxon>Planctomycetota</taxon>
        <taxon>Planctomycetia</taxon>
        <taxon>Gemmatales</taxon>
        <taxon>Gemmataceae</taxon>
        <taxon>Fimbriiglobus</taxon>
    </lineage>
</organism>
<evidence type="ECO:0000259" key="2">
    <source>
        <dbReference type="Pfam" id="PF06381"/>
    </source>
</evidence>
<evidence type="ECO:0000256" key="1">
    <source>
        <dbReference type="SAM" id="MobiDB-lite"/>
    </source>
</evidence>
<dbReference type="RefSeq" id="WP_088255620.1">
    <property type="nucleotide sequence ID" value="NZ_NIDE01000005.1"/>
</dbReference>
<feature type="domain" description="Anti-CBASS protein Acb1-like N-terminal" evidence="2">
    <location>
        <begin position="104"/>
        <end position="458"/>
    </location>
</feature>
<dbReference type="OrthoDB" id="2019396at2"/>